<dbReference type="GO" id="GO:0016020">
    <property type="term" value="C:membrane"/>
    <property type="evidence" value="ECO:0007669"/>
    <property type="project" value="UniProtKB-SubCell"/>
</dbReference>
<gene>
    <name evidence="6" type="ORF">N7539_001561</name>
</gene>
<accession>A0A9W9XHV0</accession>
<evidence type="ECO:0000256" key="1">
    <source>
        <dbReference type="ARBA" id="ARBA00004141"/>
    </source>
</evidence>
<keyword evidence="7" id="KW-1185">Reference proteome</keyword>
<organism evidence="6 7">
    <name type="scientific">Penicillium diatomitis</name>
    <dbReference type="NCBI Taxonomy" id="2819901"/>
    <lineage>
        <taxon>Eukaryota</taxon>
        <taxon>Fungi</taxon>
        <taxon>Dikarya</taxon>
        <taxon>Ascomycota</taxon>
        <taxon>Pezizomycotina</taxon>
        <taxon>Eurotiomycetes</taxon>
        <taxon>Eurotiomycetidae</taxon>
        <taxon>Eurotiales</taxon>
        <taxon>Aspergillaceae</taxon>
        <taxon>Penicillium</taxon>
    </lineage>
</organism>
<keyword evidence="3 5" id="KW-1133">Transmembrane helix</keyword>
<evidence type="ECO:0000256" key="3">
    <source>
        <dbReference type="ARBA" id="ARBA00022989"/>
    </source>
</evidence>
<comment type="caution">
    <text evidence="6">The sequence shown here is derived from an EMBL/GenBank/DDBJ whole genome shotgun (WGS) entry which is preliminary data.</text>
</comment>
<feature type="transmembrane region" description="Helical" evidence="5">
    <location>
        <begin position="44"/>
        <end position="61"/>
    </location>
</feature>
<keyword evidence="4 5" id="KW-0472">Membrane</keyword>
<dbReference type="PANTHER" id="PTHR31465">
    <property type="entry name" value="PROTEIN RTA1-RELATED"/>
    <property type="match status" value="1"/>
</dbReference>
<evidence type="ECO:0000256" key="2">
    <source>
        <dbReference type="ARBA" id="ARBA00022692"/>
    </source>
</evidence>
<feature type="transmembrane region" description="Helical" evidence="5">
    <location>
        <begin position="12"/>
        <end position="37"/>
    </location>
</feature>
<evidence type="ECO:0000256" key="4">
    <source>
        <dbReference type="ARBA" id="ARBA00023136"/>
    </source>
</evidence>
<dbReference type="GeneID" id="81621413"/>
<reference evidence="6" key="2">
    <citation type="journal article" date="2023" name="IMA Fungus">
        <title>Comparative genomic study of the Penicillium genus elucidates a diverse pangenome and 15 lateral gene transfer events.</title>
        <authorList>
            <person name="Petersen C."/>
            <person name="Sorensen T."/>
            <person name="Nielsen M.R."/>
            <person name="Sondergaard T.E."/>
            <person name="Sorensen J.L."/>
            <person name="Fitzpatrick D.A."/>
            <person name="Frisvad J.C."/>
            <person name="Nielsen K.L."/>
        </authorList>
    </citation>
    <scope>NUCLEOTIDE SEQUENCE</scope>
    <source>
        <strain evidence="6">IBT 30728</strain>
    </source>
</reference>
<evidence type="ECO:0000256" key="5">
    <source>
        <dbReference type="SAM" id="Phobius"/>
    </source>
</evidence>
<dbReference type="PANTHER" id="PTHR31465:SF1">
    <property type="entry name" value="PROTEIN RTA1-RELATED"/>
    <property type="match status" value="1"/>
</dbReference>
<dbReference type="RefSeq" id="XP_056793195.1">
    <property type="nucleotide sequence ID" value="XM_056931164.1"/>
</dbReference>
<evidence type="ECO:0000313" key="6">
    <source>
        <dbReference type="EMBL" id="KAJ5492815.1"/>
    </source>
</evidence>
<dbReference type="InterPro" id="IPR007568">
    <property type="entry name" value="RTA1"/>
</dbReference>
<keyword evidence="2 5" id="KW-0812">Transmembrane</keyword>
<dbReference type="AlphaFoldDB" id="A0A9W9XHV0"/>
<dbReference type="EMBL" id="JAPWDQ010000002">
    <property type="protein sequence ID" value="KAJ5492815.1"/>
    <property type="molecule type" value="Genomic_DNA"/>
</dbReference>
<name>A0A9W9XHV0_9EURO</name>
<reference evidence="6" key="1">
    <citation type="submission" date="2022-12" db="EMBL/GenBank/DDBJ databases">
        <authorList>
            <person name="Petersen C."/>
        </authorList>
    </citation>
    <scope>NUCLEOTIDE SEQUENCE</scope>
    <source>
        <strain evidence="6">IBT 30728</strain>
    </source>
</reference>
<dbReference type="Proteomes" id="UP001148312">
    <property type="component" value="Unassembled WGS sequence"/>
</dbReference>
<comment type="subcellular location">
    <subcellularLocation>
        <location evidence="1">Membrane</location>
        <topology evidence="1">Multi-pass membrane protein</topology>
    </subcellularLocation>
</comment>
<proteinExistence type="predicted"/>
<protein>
    <submittedName>
        <fullName evidence="6">Protein RTM1</fullName>
    </submittedName>
</protein>
<sequence length="77" mass="8940">MSSGPVDYRTAIWAYPSEAVAILFTIFFATTTFIHLYQLIRHRTWLFISFLIGGFCEFSTLPDVLKEVWFSQVLTDL</sequence>
<evidence type="ECO:0000313" key="7">
    <source>
        <dbReference type="Proteomes" id="UP001148312"/>
    </source>
</evidence>